<keyword evidence="5 13" id="KW-1133">Transmembrane helix</keyword>
<evidence type="ECO:0000256" key="9">
    <source>
        <dbReference type="ARBA" id="ARBA00025198"/>
    </source>
</evidence>
<dbReference type="Proteomes" id="UP000023755">
    <property type="component" value="Chromosome"/>
</dbReference>
<evidence type="ECO:0000256" key="1">
    <source>
        <dbReference type="ARBA" id="ARBA00022448"/>
    </source>
</evidence>
<dbReference type="HOGENOM" id="CLU_1617258_0_0_5"/>
<evidence type="ECO:0000256" key="5">
    <source>
        <dbReference type="ARBA" id="ARBA00022989"/>
    </source>
</evidence>
<keyword evidence="3 12" id="KW-0812">Transmembrane</keyword>
<comment type="subcellular location">
    <subcellularLocation>
        <location evidence="11">Endomembrane system</location>
        <topology evidence="11">Single-pass membrane protein</topology>
    </subcellularLocation>
</comment>
<evidence type="ECO:0000256" key="2">
    <source>
        <dbReference type="ARBA" id="ARBA00022547"/>
    </source>
</evidence>
<keyword evidence="15" id="KW-1185">Reference proteome</keyword>
<comment type="function">
    <text evidence="10">Component of the F(0) channel, it forms part of the peripheral stalk, linking F(1) to F(0). The b'-subunit is a diverged and duplicated form of b found in plants and photosynthetic bacteria.</text>
</comment>
<keyword evidence="1 12" id="KW-0813">Transport</keyword>
<accession>X5HLN7</accession>
<comment type="function">
    <text evidence="9">F(1)F(0) ATP synthase produces ATP from ADP in the presence of a proton or sodium gradient. F-type ATPases consist of two structural domains, F(1) containing the extramembraneous catalytic core and F(0) containing the membrane proton channel, linked together by a central stalk and a peripheral stalk. During catalysis, ATP synthesis in the catalytic domain of F(1) is coupled via a rotary mechanism of the central stalk subunits to proton translocation.</text>
</comment>
<proteinExistence type="inferred from homology"/>
<dbReference type="AlphaFoldDB" id="X5HLN7"/>
<evidence type="ECO:0000256" key="10">
    <source>
        <dbReference type="ARBA" id="ARBA00025614"/>
    </source>
</evidence>
<dbReference type="Pfam" id="PF00430">
    <property type="entry name" value="ATP-synt_B"/>
    <property type="match status" value="1"/>
</dbReference>
<dbReference type="KEGG" id="nhm:NHE_0381"/>
<evidence type="ECO:0000256" key="11">
    <source>
        <dbReference type="ARBA" id="ARBA00037847"/>
    </source>
</evidence>
<evidence type="ECO:0000256" key="4">
    <source>
        <dbReference type="ARBA" id="ARBA00022781"/>
    </source>
</evidence>
<keyword evidence="6 12" id="KW-0406">Ion transport</keyword>
<keyword evidence="2 12" id="KW-0138">CF(0)</keyword>
<evidence type="ECO:0000256" key="12">
    <source>
        <dbReference type="RuleBase" id="RU003848"/>
    </source>
</evidence>
<evidence type="ECO:0000256" key="3">
    <source>
        <dbReference type="ARBA" id="ARBA00022692"/>
    </source>
</evidence>
<sequence>MSVESIVINVAFVAAVSLLFRPVTKAIRNILDKYSKGIATGVDSLEERLHVAKESLRSAIQSSAQLDDEVEEILARAKTRAAKITEAGKKRIEKEFASALERARVAITEENRIFLVRLKLSLMDEVCAFVKDFGIKSIQNSEHEVMISRMTEQLSMNFTRLKEK</sequence>
<keyword evidence="8" id="KW-0066">ATP synthesis</keyword>
<dbReference type="InterPro" id="IPR002146">
    <property type="entry name" value="ATP_synth_b/b'su_bac/chlpt"/>
</dbReference>
<protein>
    <submittedName>
        <fullName evidence="14">ATP synthase B/B' CF family protein</fullName>
    </submittedName>
</protein>
<evidence type="ECO:0000256" key="8">
    <source>
        <dbReference type="ARBA" id="ARBA00023310"/>
    </source>
</evidence>
<reference evidence="14 15" key="1">
    <citation type="submission" date="2014-03" db="EMBL/GenBank/DDBJ databases">
        <title>Sequencing and Comparison of Genomes and Transcriptome Profiles of Human Ehrlichiosis Agents.</title>
        <authorList>
            <person name="Lin M."/>
            <person name="Daugherty S.C."/>
            <person name="Nagaraj S."/>
            <person name="Cheng Z."/>
            <person name="Xiong Q."/>
            <person name="Lin F.-Y."/>
            <person name="Sengamalay N."/>
            <person name="Ott S."/>
            <person name="Godinez A."/>
            <person name="Tallon L.J."/>
            <person name="Sadzewicz L."/>
            <person name="Fraser C.M."/>
            <person name="Dunning Hotopp J.C."/>
            <person name="Rikihisa Y."/>
        </authorList>
    </citation>
    <scope>NUCLEOTIDE SEQUENCE [LARGE SCALE GENOMIC DNA]</scope>
    <source>
        <strain evidence="14 15">Oregon</strain>
    </source>
</reference>
<dbReference type="GO" id="GO:0045259">
    <property type="term" value="C:proton-transporting ATP synthase complex"/>
    <property type="evidence" value="ECO:0007669"/>
    <property type="project" value="UniProtKB-KW"/>
</dbReference>
<keyword evidence="4 12" id="KW-0375">Hydrogen ion transport</keyword>
<gene>
    <name evidence="14" type="ORF">NHE_0381</name>
</gene>
<evidence type="ECO:0000256" key="7">
    <source>
        <dbReference type="ARBA" id="ARBA00023136"/>
    </source>
</evidence>
<dbReference type="RefSeq" id="WP_038559303.1">
    <property type="nucleotide sequence ID" value="NZ_CP007481.1"/>
</dbReference>
<dbReference type="EMBL" id="CP007481">
    <property type="protein sequence ID" value="AHX11330.1"/>
    <property type="molecule type" value="Genomic_DNA"/>
</dbReference>
<keyword evidence="7 13" id="KW-0472">Membrane</keyword>
<dbReference type="GO" id="GO:0015078">
    <property type="term" value="F:proton transmembrane transporter activity"/>
    <property type="evidence" value="ECO:0007669"/>
    <property type="project" value="InterPro"/>
</dbReference>
<dbReference type="STRING" id="1286528.NHE_0381"/>
<dbReference type="GO" id="GO:0015986">
    <property type="term" value="P:proton motive force-driven ATP synthesis"/>
    <property type="evidence" value="ECO:0007669"/>
    <property type="project" value="InterPro"/>
</dbReference>
<evidence type="ECO:0000313" key="15">
    <source>
        <dbReference type="Proteomes" id="UP000023755"/>
    </source>
</evidence>
<feature type="transmembrane region" description="Helical" evidence="13">
    <location>
        <begin position="6"/>
        <end position="24"/>
    </location>
</feature>
<dbReference type="GO" id="GO:0012505">
    <property type="term" value="C:endomembrane system"/>
    <property type="evidence" value="ECO:0007669"/>
    <property type="project" value="UniProtKB-SubCell"/>
</dbReference>
<evidence type="ECO:0000313" key="14">
    <source>
        <dbReference type="EMBL" id="AHX11330.1"/>
    </source>
</evidence>
<comment type="similarity">
    <text evidence="12">Belongs to the ATPase B chain family.</text>
</comment>
<name>X5HLN7_9RICK</name>
<evidence type="ECO:0000256" key="6">
    <source>
        <dbReference type="ARBA" id="ARBA00023065"/>
    </source>
</evidence>
<evidence type="ECO:0000256" key="13">
    <source>
        <dbReference type="SAM" id="Phobius"/>
    </source>
</evidence>
<organism evidence="14 15">
    <name type="scientific">Neorickettsia helminthoeca str. Oregon</name>
    <dbReference type="NCBI Taxonomy" id="1286528"/>
    <lineage>
        <taxon>Bacteria</taxon>
        <taxon>Pseudomonadati</taxon>
        <taxon>Pseudomonadota</taxon>
        <taxon>Alphaproteobacteria</taxon>
        <taxon>Rickettsiales</taxon>
        <taxon>Anaplasmataceae</taxon>
        <taxon>Neorickettsia</taxon>
    </lineage>
</organism>